<dbReference type="GeneID" id="94172106"/>
<organism evidence="2 3">
    <name type="scientific">Leishmania enriettii</name>
    <dbReference type="NCBI Taxonomy" id="5663"/>
    <lineage>
        <taxon>Eukaryota</taxon>
        <taxon>Discoba</taxon>
        <taxon>Euglenozoa</taxon>
        <taxon>Kinetoplastea</taxon>
        <taxon>Metakinetoplastina</taxon>
        <taxon>Trypanosomatida</taxon>
        <taxon>Trypanosomatidae</taxon>
        <taxon>Leishmaniinae</taxon>
        <taxon>Leishmania</taxon>
    </lineage>
</organism>
<dbReference type="RefSeq" id="XP_067692651.1">
    <property type="nucleotide sequence ID" value="XM_067836596.1"/>
</dbReference>
<gene>
    <name evidence="2" type="ORF">CUR178_04900</name>
</gene>
<keyword evidence="1" id="KW-0812">Transmembrane</keyword>
<protein>
    <submittedName>
        <fullName evidence="2">Uncharacterized protein</fullName>
    </submittedName>
</protein>
<evidence type="ECO:0000313" key="2">
    <source>
        <dbReference type="EMBL" id="KAG5478186.1"/>
    </source>
</evidence>
<sequence>MDIDPFLLFEAATAGIFGGVLLTIIGMSIFACVQRGRRVKERQQECENLVAMVTEKQRELQWLTGINNITDNADLFGDVTFNVSWTSRGSQW</sequence>
<keyword evidence="1" id="KW-1133">Transmembrane helix</keyword>
<accession>A0A836GN50</accession>
<dbReference type="AlphaFoldDB" id="A0A836GN50"/>
<proteinExistence type="predicted"/>
<keyword evidence="3" id="KW-1185">Reference proteome</keyword>
<keyword evidence="1" id="KW-0472">Membrane</keyword>
<feature type="transmembrane region" description="Helical" evidence="1">
    <location>
        <begin position="6"/>
        <end position="33"/>
    </location>
</feature>
<evidence type="ECO:0000256" key="1">
    <source>
        <dbReference type="SAM" id="Phobius"/>
    </source>
</evidence>
<dbReference type="OrthoDB" id="263282at2759"/>
<dbReference type="EMBL" id="JAFHKP010000024">
    <property type="protein sequence ID" value="KAG5478186.1"/>
    <property type="molecule type" value="Genomic_DNA"/>
</dbReference>
<dbReference type="KEGG" id="lenr:94172106"/>
<evidence type="ECO:0000313" key="3">
    <source>
        <dbReference type="Proteomes" id="UP000674179"/>
    </source>
</evidence>
<reference evidence="2 3" key="1">
    <citation type="submission" date="2021-02" db="EMBL/GenBank/DDBJ databases">
        <title>Leishmania (Mundinia) enrietti genome sequencing and assembly.</title>
        <authorList>
            <person name="Almutairi H."/>
            <person name="Gatherer D."/>
        </authorList>
    </citation>
    <scope>NUCLEOTIDE SEQUENCE [LARGE SCALE GENOMIC DNA]</scope>
    <source>
        <strain evidence="2">CUR178</strain>
    </source>
</reference>
<comment type="caution">
    <text evidence="2">The sequence shown here is derived from an EMBL/GenBank/DDBJ whole genome shotgun (WGS) entry which is preliminary data.</text>
</comment>
<name>A0A836GN50_LEIEN</name>
<dbReference type="Proteomes" id="UP000674179">
    <property type="component" value="Chromosome 24"/>
</dbReference>